<accession>A0ABT0BPU9</accession>
<dbReference type="RefSeq" id="WP_243919794.1">
    <property type="nucleotide sequence ID" value="NZ_JALHLG010000009.1"/>
</dbReference>
<keyword evidence="3" id="KW-1185">Reference proteome</keyword>
<gene>
    <name evidence="2" type="ORF">MTR66_08595</name>
</gene>
<dbReference type="Pfam" id="PF13577">
    <property type="entry name" value="SnoaL_4"/>
    <property type="match status" value="1"/>
</dbReference>
<organism evidence="2 3">
    <name type="scientific">Novosphingobium beihaiensis</name>
    <dbReference type="NCBI Taxonomy" id="2930389"/>
    <lineage>
        <taxon>Bacteria</taxon>
        <taxon>Pseudomonadati</taxon>
        <taxon>Pseudomonadota</taxon>
        <taxon>Alphaproteobacteria</taxon>
        <taxon>Sphingomonadales</taxon>
        <taxon>Sphingomonadaceae</taxon>
        <taxon>Novosphingobium</taxon>
    </lineage>
</organism>
<dbReference type="InterPro" id="IPR032710">
    <property type="entry name" value="NTF2-like_dom_sf"/>
</dbReference>
<name>A0ABT0BPU9_9SPHN</name>
<evidence type="ECO:0000313" key="3">
    <source>
        <dbReference type="Proteomes" id="UP001202281"/>
    </source>
</evidence>
<reference evidence="2 3" key="1">
    <citation type="submission" date="2022-04" db="EMBL/GenBank/DDBJ databases">
        <title>Identification of a novel bacterium isolated from mangrove sediments.</title>
        <authorList>
            <person name="Pan X."/>
        </authorList>
    </citation>
    <scope>NUCLEOTIDE SEQUENCE [LARGE SCALE GENOMIC DNA]</scope>
    <source>
        <strain evidence="2 3">B2638</strain>
    </source>
</reference>
<protein>
    <submittedName>
        <fullName evidence="2">Nuclear transport factor 2 family protein</fullName>
    </submittedName>
</protein>
<proteinExistence type="predicted"/>
<comment type="caution">
    <text evidence="2">The sequence shown here is derived from an EMBL/GenBank/DDBJ whole genome shotgun (WGS) entry which is preliminary data.</text>
</comment>
<dbReference type="Proteomes" id="UP001202281">
    <property type="component" value="Unassembled WGS sequence"/>
</dbReference>
<feature type="domain" description="SnoaL-like" evidence="1">
    <location>
        <begin position="11"/>
        <end position="137"/>
    </location>
</feature>
<dbReference type="EMBL" id="JALHLG010000009">
    <property type="protein sequence ID" value="MCJ2186871.1"/>
    <property type="molecule type" value="Genomic_DNA"/>
</dbReference>
<evidence type="ECO:0000313" key="2">
    <source>
        <dbReference type="EMBL" id="MCJ2186871.1"/>
    </source>
</evidence>
<dbReference type="SUPFAM" id="SSF54427">
    <property type="entry name" value="NTF2-like"/>
    <property type="match status" value="1"/>
</dbReference>
<evidence type="ECO:0000259" key="1">
    <source>
        <dbReference type="Pfam" id="PF13577"/>
    </source>
</evidence>
<dbReference type="Gene3D" id="3.10.450.50">
    <property type="match status" value="1"/>
</dbReference>
<dbReference type="InterPro" id="IPR037401">
    <property type="entry name" value="SnoaL-like"/>
</dbReference>
<sequence length="144" mass="15844">MSEALETRLDRLEAQAAIAGLIHVYAQAVRRDEPEKVAALFVPEGTFEVRSGHPDKAEFTVRTRFESPGALVTFLVSQKGGPHPVPLIHNLMIAVEGDRATANAMMAAPVYGTDKEVLGEYHDSFERRGGQWLFSARIYTVYAG</sequence>